<evidence type="ECO:0000313" key="3">
    <source>
        <dbReference type="Proteomes" id="UP000823388"/>
    </source>
</evidence>
<accession>A0A8T0R766</accession>
<dbReference type="Proteomes" id="UP000823388">
    <property type="component" value="Chromosome 6K"/>
</dbReference>
<proteinExistence type="predicted"/>
<evidence type="ECO:0000313" key="2">
    <source>
        <dbReference type="EMBL" id="KAG2581384.1"/>
    </source>
</evidence>
<feature type="compositionally biased region" description="Low complexity" evidence="1">
    <location>
        <begin position="92"/>
        <end position="101"/>
    </location>
</feature>
<feature type="region of interest" description="Disordered" evidence="1">
    <location>
        <begin position="149"/>
        <end position="261"/>
    </location>
</feature>
<feature type="region of interest" description="Disordered" evidence="1">
    <location>
        <begin position="21"/>
        <end position="101"/>
    </location>
</feature>
<feature type="compositionally biased region" description="Polar residues" evidence="1">
    <location>
        <begin position="246"/>
        <end position="261"/>
    </location>
</feature>
<comment type="caution">
    <text evidence="2">The sequence shown here is derived from an EMBL/GenBank/DDBJ whole genome shotgun (WGS) entry which is preliminary data.</text>
</comment>
<gene>
    <name evidence="2" type="ORF">PVAP13_6KG031935</name>
</gene>
<protein>
    <submittedName>
        <fullName evidence="2">Uncharacterized protein</fullName>
    </submittedName>
</protein>
<evidence type="ECO:0000256" key="1">
    <source>
        <dbReference type="SAM" id="MobiDB-lite"/>
    </source>
</evidence>
<dbReference type="AlphaFoldDB" id="A0A8T0R766"/>
<reference evidence="2" key="1">
    <citation type="submission" date="2020-05" db="EMBL/GenBank/DDBJ databases">
        <title>WGS assembly of Panicum virgatum.</title>
        <authorList>
            <person name="Lovell J.T."/>
            <person name="Jenkins J."/>
            <person name="Shu S."/>
            <person name="Juenger T.E."/>
            <person name="Schmutz J."/>
        </authorList>
    </citation>
    <scope>NUCLEOTIDE SEQUENCE</scope>
    <source>
        <strain evidence="2">AP13</strain>
    </source>
</reference>
<keyword evidence="3" id="KW-1185">Reference proteome</keyword>
<name>A0A8T0R766_PANVG</name>
<organism evidence="2 3">
    <name type="scientific">Panicum virgatum</name>
    <name type="common">Blackwell switchgrass</name>
    <dbReference type="NCBI Taxonomy" id="38727"/>
    <lineage>
        <taxon>Eukaryota</taxon>
        <taxon>Viridiplantae</taxon>
        <taxon>Streptophyta</taxon>
        <taxon>Embryophyta</taxon>
        <taxon>Tracheophyta</taxon>
        <taxon>Spermatophyta</taxon>
        <taxon>Magnoliopsida</taxon>
        <taxon>Liliopsida</taxon>
        <taxon>Poales</taxon>
        <taxon>Poaceae</taxon>
        <taxon>PACMAD clade</taxon>
        <taxon>Panicoideae</taxon>
        <taxon>Panicodae</taxon>
        <taxon>Paniceae</taxon>
        <taxon>Panicinae</taxon>
        <taxon>Panicum</taxon>
        <taxon>Panicum sect. Hiantes</taxon>
    </lineage>
</organism>
<dbReference type="EMBL" id="CM029047">
    <property type="protein sequence ID" value="KAG2581384.1"/>
    <property type="molecule type" value="Genomic_DNA"/>
</dbReference>
<sequence length="282" mass="30319">MWSARTGSCGSCPSRAWLLRRPAGKVPRPQGCAAASQGSRPAQPLRRRTPRREAAQPSHSAVAPRPQECAAAWQGSRPAQPLRRRTPRREAAQPSHSASHVAAPAAAWVLPDYANTSPLPCTLEGAAPLQQAAGGGGSYQVYAIKKPSPWQGESATRRRTPYGRATPPDRSGRTRNGTMAHEIPSPRDRSISARLGSAHVKPNRRHPAPHAIYPRPLALPPRRGERARTARSAGPATASPPEFRHSSLSLCNHSPRTQRGSSGALLMARSCCATRIYATRAR</sequence>